<keyword evidence="4" id="KW-0808">Transferase</keyword>
<dbReference type="SUPFAM" id="SSF51206">
    <property type="entry name" value="cAMP-binding domain-like"/>
    <property type="match status" value="1"/>
</dbReference>
<dbReference type="InterPro" id="IPR011009">
    <property type="entry name" value="Kinase-like_dom_sf"/>
</dbReference>
<dbReference type="EC" id="2.7.11.1" evidence="1"/>
<protein>
    <recommendedName>
        <fullName evidence="1">non-specific serine/threonine protein kinase</fullName>
        <ecNumber evidence="1">2.7.11.1</ecNumber>
    </recommendedName>
</protein>
<dbReference type="Pfam" id="PF00027">
    <property type="entry name" value="cNMP_binding"/>
    <property type="match status" value="1"/>
</dbReference>
<dbReference type="GO" id="GO:0030553">
    <property type="term" value="F:cGMP binding"/>
    <property type="evidence" value="ECO:0007669"/>
    <property type="project" value="UniProtKB-KW"/>
</dbReference>
<comment type="caution">
    <text evidence="13">The sequence shown here is derived from an EMBL/GenBank/DDBJ whole genome shotgun (WGS) entry which is preliminary data.</text>
</comment>
<dbReference type="SMART" id="SM00220">
    <property type="entry name" value="S_TKc"/>
    <property type="match status" value="1"/>
</dbReference>
<dbReference type="AlphaFoldDB" id="A0A7X7LXA3"/>
<keyword evidence="3" id="KW-0140">cGMP</keyword>
<dbReference type="GO" id="GO:0005524">
    <property type="term" value="F:ATP binding"/>
    <property type="evidence" value="ECO:0007669"/>
    <property type="project" value="UniProtKB-UniRule"/>
</dbReference>
<dbReference type="CDD" id="cd14014">
    <property type="entry name" value="STKc_PknB_like"/>
    <property type="match status" value="1"/>
</dbReference>
<feature type="region of interest" description="Disordered" evidence="10">
    <location>
        <begin position="24"/>
        <end position="47"/>
    </location>
</feature>
<dbReference type="InterPro" id="IPR018490">
    <property type="entry name" value="cNMP-bd_dom_sf"/>
</dbReference>
<dbReference type="SUPFAM" id="SSF56112">
    <property type="entry name" value="Protein kinase-like (PK-like)"/>
    <property type="match status" value="1"/>
</dbReference>
<evidence type="ECO:0000256" key="7">
    <source>
        <dbReference type="ARBA" id="ARBA00022840"/>
    </source>
</evidence>
<keyword evidence="6 13" id="KW-0418">Kinase</keyword>
<dbReference type="Gene3D" id="2.60.120.10">
    <property type="entry name" value="Jelly Rolls"/>
    <property type="match status" value="1"/>
</dbReference>
<dbReference type="InterPro" id="IPR000719">
    <property type="entry name" value="Prot_kinase_dom"/>
</dbReference>
<keyword evidence="5 9" id="KW-0547">Nucleotide-binding</keyword>
<evidence type="ECO:0000313" key="13">
    <source>
        <dbReference type="EMBL" id="NLF55065.1"/>
    </source>
</evidence>
<dbReference type="InterPro" id="IPR045269">
    <property type="entry name" value="Atg1-like"/>
</dbReference>
<proteinExistence type="predicted"/>
<dbReference type="OrthoDB" id="9791419at2"/>
<evidence type="ECO:0000256" key="8">
    <source>
        <dbReference type="ARBA" id="ARBA00022992"/>
    </source>
</evidence>
<feature type="domain" description="Protein kinase" evidence="11">
    <location>
        <begin position="80"/>
        <end position="347"/>
    </location>
</feature>
<dbReference type="InterPro" id="IPR017441">
    <property type="entry name" value="Protein_kinase_ATP_BS"/>
</dbReference>
<reference evidence="13 14" key="1">
    <citation type="journal article" date="2020" name="Biotechnol. Biofuels">
        <title>New insights from the biogas microbiome by comprehensive genome-resolved metagenomics of nearly 1600 species originating from multiple anaerobic digesters.</title>
        <authorList>
            <person name="Campanaro S."/>
            <person name="Treu L."/>
            <person name="Rodriguez-R L.M."/>
            <person name="Kovalovszki A."/>
            <person name="Ziels R.M."/>
            <person name="Maus I."/>
            <person name="Zhu X."/>
            <person name="Kougias P.G."/>
            <person name="Basile A."/>
            <person name="Luo G."/>
            <person name="Schluter A."/>
            <person name="Konstantinidis K.T."/>
            <person name="Angelidaki I."/>
        </authorList>
    </citation>
    <scope>NUCLEOTIDE SEQUENCE [LARGE SCALE GENOMIC DNA]</scope>
    <source>
        <strain evidence="13">AS06rmzACSIP_256</strain>
    </source>
</reference>
<dbReference type="PROSITE" id="PS50011">
    <property type="entry name" value="PROTEIN_KINASE_DOM"/>
    <property type="match status" value="1"/>
</dbReference>
<evidence type="ECO:0000259" key="11">
    <source>
        <dbReference type="PROSITE" id="PS50011"/>
    </source>
</evidence>
<gene>
    <name evidence="13" type="ORF">GX576_11845</name>
</gene>
<dbReference type="Gene3D" id="1.10.510.10">
    <property type="entry name" value="Transferase(Phosphotransferase) domain 1"/>
    <property type="match status" value="1"/>
</dbReference>
<dbReference type="InterPro" id="IPR008271">
    <property type="entry name" value="Ser/Thr_kinase_AS"/>
</dbReference>
<feature type="domain" description="Cyclic nucleotide-binding" evidence="12">
    <location>
        <begin position="372"/>
        <end position="464"/>
    </location>
</feature>
<dbReference type="InterPro" id="IPR000595">
    <property type="entry name" value="cNMP-bd_dom"/>
</dbReference>
<evidence type="ECO:0000313" key="14">
    <source>
        <dbReference type="Proteomes" id="UP000536534"/>
    </source>
</evidence>
<dbReference type="EMBL" id="JAAYYV010000318">
    <property type="protein sequence ID" value="NLF55065.1"/>
    <property type="molecule type" value="Genomic_DNA"/>
</dbReference>
<dbReference type="PROSITE" id="PS00107">
    <property type="entry name" value="PROTEIN_KINASE_ATP"/>
    <property type="match status" value="1"/>
</dbReference>
<evidence type="ECO:0000256" key="2">
    <source>
        <dbReference type="ARBA" id="ARBA00022527"/>
    </source>
</evidence>
<evidence type="ECO:0000259" key="12">
    <source>
        <dbReference type="PROSITE" id="PS50042"/>
    </source>
</evidence>
<evidence type="ECO:0000256" key="5">
    <source>
        <dbReference type="ARBA" id="ARBA00022741"/>
    </source>
</evidence>
<dbReference type="GO" id="GO:0004674">
    <property type="term" value="F:protein serine/threonine kinase activity"/>
    <property type="evidence" value="ECO:0007669"/>
    <property type="project" value="UniProtKB-KW"/>
</dbReference>
<dbReference type="PROSITE" id="PS50042">
    <property type="entry name" value="CNMP_BINDING_3"/>
    <property type="match status" value="1"/>
</dbReference>
<dbReference type="FunFam" id="1.10.510.10:FF:000021">
    <property type="entry name" value="Serine/threonine protein kinase"/>
    <property type="match status" value="1"/>
</dbReference>
<keyword evidence="2" id="KW-0723">Serine/threonine-protein kinase</keyword>
<evidence type="ECO:0000256" key="1">
    <source>
        <dbReference type="ARBA" id="ARBA00012513"/>
    </source>
</evidence>
<dbReference type="PANTHER" id="PTHR24348:SF68">
    <property type="entry name" value="SERINE_THREONINE-PROTEIN KINASE ATG1C"/>
    <property type="match status" value="1"/>
</dbReference>
<evidence type="ECO:0000256" key="3">
    <source>
        <dbReference type="ARBA" id="ARBA00022535"/>
    </source>
</evidence>
<dbReference type="PROSITE" id="PS00108">
    <property type="entry name" value="PROTEIN_KINASE_ST"/>
    <property type="match status" value="1"/>
</dbReference>
<evidence type="ECO:0000256" key="10">
    <source>
        <dbReference type="SAM" id="MobiDB-lite"/>
    </source>
</evidence>
<dbReference type="GO" id="GO:0005737">
    <property type="term" value="C:cytoplasm"/>
    <property type="evidence" value="ECO:0007669"/>
    <property type="project" value="TreeGrafter"/>
</dbReference>
<evidence type="ECO:0000256" key="6">
    <source>
        <dbReference type="ARBA" id="ARBA00022777"/>
    </source>
</evidence>
<feature type="binding site" evidence="9">
    <location>
        <position position="109"/>
    </location>
    <ligand>
        <name>ATP</name>
        <dbReference type="ChEBI" id="CHEBI:30616"/>
    </ligand>
</feature>
<dbReference type="Gene3D" id="3.30.200.20">
    <property type="entry name" value="Phosphorylase Kinase, domain 1"/>
    <property type="match status" value="1"/>
</dbReference>
<keyword evidence="8" id="KW-0142">cGMP-binding</keyword>
<keyword evidence="7 9" id="KW-0067">ATP-binding</keyword>
<organism evidence="13 14">
    <name type="scientific">Thauera phenolivorans</name>
    <dbReference type="NCBI Taxonomy" id="1792543"/>
    <lineage>
        <taxon>Bacteria</taxon>
        <taxon>Pseudomonadati</taxon>
        <taxon>Pseudomonadota</taxon>
        <taxon>Betaproteobacteria</taxon>
        <taxon>Rhodocyclales</taxon>
        <taxon>Zoogloeaceae</taxon>
        <taxon>Thauera</taxon>
    </lineage>
</organism>
<name>A0A7X7LXA3_9RHOO</name>
<dbReference type="SMART" id="SM00100">
    <property type="entry name" value="cNMP"/>
    <property type="match status" value="1"/>
</dbReference>
<sequence>MDQQVDRFAQIGVLRVGRLAPRDGCPADLSTRGQPQQPASGRGSAGVWLRATIRRPVPHGGQTDEHEVRRLSIPEQIGRFRILREVGRGATAVVYLAEDPERAEPVALKHVRFGDRAKDEAKWNRRLLKLLKAEQAVSSRLRHPHIIRIHEAVIESDQALVAMEYFPGGSLERYCRFDRLLPVSRAIGIVFKCCLALDHAFRQGIVHRDIKPANILVDDQDNVKITDFGLALNVGKKIETDSTFIMGVGSPAYMSPEQIKGYPLNQKTDLYSLGVVLFHLLTGRLPFRSVNAAQLMYKILNADPPSVSQLNPDVPQQMDAVIRKALEKDLYSRYRNGAEFAKDLSAVRYRIVDDSLVPSDTSRFPLLRRQPFFTEFDDVEVWEVLRICCWRTVGEGVQLVREGDADQRFGLLLEGSVELSMGGRRVTELGPGEVFGEQAWLDQLEHRQTLAVVTLTPVTYLEMNPSALALASDEVREQFRRQISTALVRRMSALSQAIARSGPAARSGEFRRGDAVELKLADD</sequence>
<evidence type="ECO:0000256" key="4">
    <source>
        <dbReference type="ARBA" id="ARBA00022679"/>
    </source>
</evidence>
<dbReference type="CDD" id="cd00038">
    <property type="entry name" value="CAP_ED"/>
    <property type="match status" value="1"/>
</dbReference>
<dbReference type="Proteomes" id="UP000536534">
    <property type="component" value="Unassembled WGS sequence"/>
</dbReference>
<evidence type="ECO:0000256" key="9">
    <source>
        <dbReference type="PROSITE-ProRule" id="PRU10141"/>
    </source>
</evidence>
<dbReference type="PANTHER" id="PTHR24348">
    <property type="entry name" value="SERINE/THREONINE-PROTEIN KINASE UNC-51-RELATED"/>
    <property type="match status" value="1"/>
</dbReference>
<accession>A0A7X7LXA3</accession>
<dbReference type="Pfam" id="PF00069">
    <property type="entry name" value="Pkinase"/>
    <property type="match status" value="1"/>
</dbReference>
<dbReference type="InterPro" id="IPR014710">
    <property type="entry name" value="RmlC-like_jellyroll"/>
</dbReference>